<dbReference type="InterPro" id="IPR007588">
    <property type="entry name" value="Znf_FLYWCH"/>
</dbReference>
<dbReference type="GO" id="GO:0008270">
    <property type="term" value="F:zinc ion binding"/>
    <property type="evidence" value="ECO:0007669"/>
    <property type="project" value="UniProtKB-KW"/>
</dbReference>
<feature type="compositionally biased region" description="Acidic residues" evidence="5">
    <location>
        <begin position="129"/>
        <end position="138"/>
    </location>
</feature>
<reference evidence="8" key="2">
    <citation type="submission" date="2025-08" db="UniProtKB">
        <authorList>
            <consortium name="RefSeq"/>
        </authorList>
    </citation>
    <scope>IDENTIFICATION</scope>
    <source>
        <strain evidence="8">S238N-H82</strain>
        <tissue evidence="8">Testes</tissue>
    </source>
</reference>
<feature type="compositionally biased region" description="Polar residues" evidence="5">
    <location>
        <begin position="87"/>
        <end position="98"/>
    </location>
</feature>
<dbReference type="InterPro" id="IPR013083">
    <property type="entry name" value="Znf_RING/FYVE/PHD"/>
</dbReference>
<dbReference type="Proteomes" id="UP000001554">
    <property type="component" value="Chromosome 5"/>
</dbReference>
<dbReference type="OrthoDB" id="10067360at2759"/>
<dbReference type="PROSITE" id="PS01359">
    <property type="entry name" value="ZF_PHD_1"/>
    <property type="match status" value="1"/>
</dbReference>
<evidence type="ECO:0000256" key="3">
    <source>
        <dbReference type="ARBA" id="ARBA00022833"/>
    </source>
</evidence>
<proteinExistence type="predicted"/>
<organism evidence="7 8">
    <name type="scientific">Branchiostoma floridae</name>
    <name type="common">Florida lancelet</name>
    <name type="synonym">Amphioxus</name>
    <dbReference type="NCBI Taxonomy" id="7739"/>
    <lineage>
        <taxon>Eukaryota</taxon>
        <taxon>Metazoa</taxon>
        <taxon>Chordata</taxon>
        <taxon>Cephalochordata</taxon>
        <taxon>Leptocardii</taxon>
        <taxon>Amphioxiformes</taxon>
        <taxon>Branchiostomatidae</taxon>
        <taxon>Branchiostoma</taxon>
    </lineage>
</organism>
<reference evidence="7" key="1">
    <citation type="journal article" date="2020" name="Nat. Ecol. Evol.">
        <title>Deeply conserved synteny resolves early events in vertebrate evolution.</title>
        <authorList>
            <person name="Simakov O."/>
            <person name="Marletaz F."/>
            <person name="Yue J.X."/>
            <person name="O'Connell B."/>
            <person name="Jenkins J."/>
            <person name="Brandt A."/>
            <person name="Calef R."/>
            <person name="Tung C.H."/>
            <person name="Huang T.K."/>
            <person name="Schmutz J."/>
            <person name="Satoh N."/>
            <person name="Yu J.K."/>
            <person name="Putnam N.H."/>
            <person name="Green R.E."/>
            <person name="Rokhsar D.S."/>
        </authorList>
    </citation>
    <scope>NUCLEOTIDE SEQUENCE [LARGE SCALE GENOMIC DNA]</scope>
    <source>
        <strain evidence="7">S238N-H82</strain>
    </source>
</reference>
<evidence type="ECO:0000313" key="7">
    <source>
        <dbReference type="Proteomes" id="UP000001554"/>
    </source>
</evidence>
<feature type="region of interest" description="Disordered" evidence="5">
    <location>
        <begin position="69"/>
        <end position="149"/>
    </location>
</feature>
<evidence type="ECO:0000256" key="4">
    <source>
        <dbReference type="PROSITE-ProRule" id="PRU00146"/>
    </source>
</evidence>
<dbReference type="SMART" id="SM00249">
    <property type="entry name" value="PHD"/>
    <property type="match status" value="1"/>
</dbReference>
<evidence type="ECO:0000259" key="6">
    <source>
        <dbReference type="PROSITE" id="PS50016"/>
    </source>
</evidence>
<dbReference type="InterPro" id="IPR018289">
    <property type="entry name" value="MULE_transposase_dom"/>
</dbReference>
<name>A0A9J7L7U7_BRAFL</name>
<dbReference type="Pfam" id="PF04500">
    <property type="entry name" value="FLYWCH"/>
    <property type="match status" value="1"/>
</dbReference>
<feature type="domain" description="PHD-type" evidence="6">
    <location>
        <begin position="4"/>
        <end position="64"/>
    </location>
</feature>
<dbReference type="Gene3D" id="2.20.25.240">
    <property type="match status" value="1"/>
</dbReference>
<dbReference type="OMA" id="EDWSPEF"/>
<dbReference type="Pfam" id="PF10551">
    <property type="entry name" value="MULE"/>
    <property type="match status" value="1"/>
</dbReference>
<keyword evidence="1" id="KW-0479">Metal-binding</keyword>
<dbReference type="SUPFAM" id="SSF57903">
    <property type="entry name" value="FYVE/PHD zinc finger"/>
    <property type="match status" value="1"/>
</dbReference>
<dbReference type="InterPro" id="IPR019787">
    <property type="entry name" value="Znf_PHD-finger"/>
</dbReference>
<dbReference type="PANTHER" id="PTHR20956:SF12">
    <property type="entry name" value="FLYWCH-TYPE DOMAIN-CONTAINING PROTEIN"/>
    <property type="match status" value="1"/>
</dbReference>
<accession>A0A9J7L7U7</accession>
<dbReference type="PANTHER" id="PTHR20956">
    <property type="entry name" value="HEH2P"/>
    <property type="match status" value="1"/>
</dbReference>
<gene>
    <name evidence="8" type="primary">LOC118416620</name>
</gene>
<dbReference type="Gene3D" id="3.30.40.10">
    <property type="entry name" value="Zinc/RING finger domain, C3HC4 (zinc finger)"/>
    <property type="match status" value="1"/>
</dbReference>
<dbReference type="AlphaFoldDB" id="A0A9J7L7U7"/>
<evidence type="ECO:0000256" key="5">
    <source>
        <dbReference type="SAM" id="MobiDB-lite"/>
    </source>
</evidence>
<keyword evidence="2 4" id="KW-0863">Zinc-finger</keyword>
<protein>
    <submittedName>
        <fullName evidence="8">Uncharacterized protein LOC118416620</fullName>
    </submittedName>
</protein>
<dbReference type="InterPro" id="IPR019786">
    <property type="entry name" value="Zinc_finger_PHD-type_CS"/>
</dbReference>
<dbReference type="InterPro" id="IPR011011">
    <property type="entry name" value="Znf_FYVE_PHD"/>
</dbReference>
<evidence type="ECO:0000313" key="8">
    <source>
        <dbReference type="RefSeq" id="XP_035677667.1"/>
    </source>
</evidence>
<dbReference type="KEGG" id="bfo:118416620"/>
<dbReference type="RefSeq" id="XP_035677667.1">
    <property type="nucleotide sequence ID" value="XM_035821774.1"/>
</dbReference>
<dbReference type="InterPro" id="IPR001965">
    <property type="entry name" value="Znf_PHD"/>
</dbReference>
<dbReference type="PROSITE" id="PS50016">
    <property type="entry name" value="ZF_PHD_2"/>
    <property type="match status" value="1"/>
</dbReference>
<keyword evidence="3" id="KW-0862">Zinc</keyword>
<keyword evidence="7" id="KW-1185">Reference proteome</keyword>
<dbReference type="GeneID" id="118416620"/>
<evidence type="ECO:0000256" key="2">
    <source>
        <dbReference type="ARBA" id="ARBA00022771"/>
    </source>
</evidence>
<evidence type="ECO:0000256" key="1">
    <source>
        <dbReference type="ARBA" id="ARBA00022723"/>
    </source>
</evidence>
<sequence length="694" mass="79558">MATTFPCVVCKKHVRPRQEALQCDDCNRWQHRTCQKEITREFYRRLVNKEAELEYWRCLDCSAPPAPMDVDEPSIELPTSPPPGESTRLSDLQTNSSVGEDWSPEFPPRPGQELLYESGEMDGSFVGELQDDEDENSVGEDWSPEFPPRPGQELLYESGEMDGSFVGELQDDEDENSEASLVDFSYGSIEPVEEVRELPCQHPADETMDQDPDTTMSDRVTFTIVPGSTQRGGHMLTSSLGYSYTRKKWDREEGRWTYWRCKKRSKGVYCKATISQVGETFTPGVHEHNHPPELGATLKANVAVEIKTKAPEQIFDPASNLVDGMLLEAGDQPGMPSQAALLRRVNRVKAKLRPAEPRDLDFELAADYVPENFLVGDLEVHLGRQQQKARHLVWSTPYQLKLLADARRWYMDGTFKVVREPFKQLFSIHAFLRSGDDIKQVPLAFALMSRRKKGDYEAVLACIKSKLPTRAEVVECVLDFEEGLWRAIPLVFPDVGIKGCAFHWTQAVWKKTQALGLQVAYSEDEQVHRWLRRLLALPFLPAELIPPALDALEEKARGALTELVGYVRSTWIESSVWLPRRWSVYRQSVRTNNDVEGWHTRLNFKAKKSALPLYLLMDLLHREAQLVRVQARQVCEGELRRYQCTTYRRLQERLFAAWERFETEEPRSARNLLVTCAKIFGPVVEYIRNNTSEE</sequence>